<dbReference type="InterPro" id="IPR002044">
    <property type="entry name" value="CBM20"/>
</dbReference>
<proteinExistence type="inferred from homology"/>
<evidence type="ECO:0000256" key="3">
    <source>
        <dbReference type="ARBA" id="ARBA00005684"/>
    </source>
</evidence>
<dbReference type="SUPFAM" id="SSF49452">
    <property type="entry name" value="Starch-binding domain-like"/>
    <property type="match status" value="2"/>
</dbReference>
<dbReference type="PROSITE" id="PS51166">
    <property type="entry name" value="CBM20"/>
    <property type="match status" value="2"/>
</dbReference>
<dbReference type="PANTHER" id="PTHR32518">
    <property type="match status" value="1"/>
</dbReference>
<protein>
    <recommendedName>
        <fullName evidence="5">4-alpha-glucanotransferase</fullName>
        <ecNumber evidence="4">2.4.1.25</ecNumber>
    </recommendedName>
    <alternativeName>
        <fullName evidence="10">Amylomaltase</fullName>
    </alternativeName>
    <alternativeName>
        <fullName evidence="11">Disproportionating enzyme</fullName>
    </alternativeName>
</protein>
<dbReference type="InterPro" id="IPR003385">
    <property type="entry name" value="Glyco_hydro_77"/>
</dbReference>
<dbReference type="InterPro" id="IPR017853">
    <property type="entry name" value="GH"/>
</dbReference>
<keyword evidence="9" id="KW-0119">Carbohydrate metabolism</keyword>
<evidence type="ECO:0000256" key="2">
    <source>
        <dbReference type="ARBA" id="ARBA00004496"/>
    </source>
</evidence>
<evidence type="ECO:0000256" key="8">
    <source>
        <dbReference type="ARBA" id="ARBA00022679"/>
    </source>
</evidence>
<accession>A0A1T4RAI4</accession>
<keyword evidence="8 13" id="KW-0808">Transferase</keyword>
<dbReference type="SUPFAM" id="SSF51445">
    <property type="entry name" value="(Trans)glycosidases"/>
    <property type="match status" value="1"/>
</dbReference>
<dbReference type="GO" id="GO:0005737">
    <property type="term" value="C:cytoplasm"/>
    <property type="evidence" value="ECO:0007669"/>
    <property type="project" value="UniProtKB-SubCell"/>
</dbReference>
<dbReference type="Pfam" id="PF00686">
    <property type="entry name" value="CBM_20"/>
    <property type="match status" value="2"/>
</dbReference>
<dbReference type="EC" id="2.4.1.25" evidence="4"/>
<comment type="catalytic activity">
    <reaction evidence="1">
        <text>Transfers a segment of a (1-&gt;4)-alpha-D-glucan to a new position in an acceptor, which may be glucose or a (1-&gt;4)-alpha-D-glucan.</text>
        <dbReference type="EC" id="2.4.1.25"/>
    </reaction>
</comment>
<dbReference type="Pfam" id="PF02446">
    <property type="entry name" value="Glyco_hydro_77"/>
    <property type="match status" value="1"/>
</dbReference>
<dbReference type="CDD" id="cd05467">
    <property type="entry name" value="CBM20"/>
    <property type="match status" value="1"/>
</dbReference>
<evidence type="ECO:0000256" key="1">
    <source>
        <dbReference type="ARBA" id="ARBA00000439"/>
    </source>
</evidence>
<dbReference type="Gene3D" id="2.60.40.10">
    <property type="entry name" value="Immunoglobulins"/>
    <property type="match status" value="2"/>
</dbReference>
<dbReference type="AlphaFoldDB" id="A0A1T4RAI4"/>
<feature type="domain" description="CBM20" evidence="12">
    <location>
        <begin position="147"/>
        <end position="263"/>
    </location>
</feature>
<organism evidence="13 14">
    <name type="scientific">Sediminibacterium ginsengisoli</name>
    <dbReference type="NCBI Taxonomy" id="413434"/>
    <lineage>
        <taxon>Bacteria</taxon>
        <taxon>Pseudomonadati</taxon>
        <taxon>Bacteroidota</taxon>
        <taxon>Chitinophagia</taxon>
        <taxon>Chitinophagales</taxon>
        <taxon>Chitinophagaceae</taxon>
        <taxon>Sediminibacterium</taxon>
    </lineage>
</organism>
<evidence type="ECO:0000256" key="11">
    <source>
        <dbReference type="ARBA" id="ARBA00031501"/>
    </source>
</evidence>
<evidence type="ECO:0000256" key="9">
    <source>
        <dbReference type="ARBA" id="ARBA00023277"/>
    </source>
</evidence>
<evidence type="ECO:0000256" key="10">
    <source>
        <dbReference type="ARBA" id="ARBA00031423"/>
    </source>
</evidence>
<comment type="similarity">
    <text evidence="3">Belongs to the disproportionating enzyme family.</text>
</comment>
<evidence type="ECO:0000313" key="14">
    <source>
        <dbReference type="Proteomes" id="UP000190888"/>
    </source>
</evidence>
<evidence type="ECO:0000256" key="7">
    <source>
        <dbReference type="ARBA" id="ARBA00022676"/>
    </source>
</evidence>
<evidence type="ECO:0000313" key="13">
    <source>
        <dbReference type="EMBL" id="SKA12973.1"/>
    </source>
</evidence>
<evidence type="ECO:0000259" key="12">
    <source>
        <dbReference type="PROSITE" id="PS51166"/>
    </source>
</evidence>
<name>A0A1T4RAI4_9BACT</name>
<comment type="subcellular location">
    <subcellularLocation>
        <location evidence="2">Cytoplasm</location>
    </subcellularLocation>
</comment>
<dbReference type="EMBL" id="FUWH01000011">
    <property type="protein sequence ID" value="SKA12973.1"/>
    <property type="molecule type" value="Genomic_DNA"/>
</dbReference>
<dbReference type="Proteomes" id="UP000190888">
    <property type="component" value="Unassembled WGS sequence"/>
</dbReference>
<dbReference type="Gene3D" id="3.20.20.80">
    <property type="entry name" value="Glycosidases"/>
    <property type="match status" value="2"/>
</dbReference>
<evidence type="ECO:0000256" key="5">
    <source>
        <dbReference type="ARBA" id="ARBA00020295"/>
    </source>
</evidence>
<feature type="domain" description="CBM20" evidence="12">
    <location>
        <begin position="13"/>
        <end position="120"/>
    </location>
</feature>
<dbReference type="GO" id="GO:0005975">
    <property type="term" value="P:carbohydrate metabolic process"/>
    <property type="evidence" value="ECO:0007669"/>
    <property type="project" value="InterPro"/>
</dbReference>
<gene>
    <name evidence="13" type="ORF">SAMN04488132_11173</name>
</gene>
<keyword evidence="14" id="KW-1185">Reference proteome</keyword>
<keyword evidence="6" id="KW-0963">Cytoplasm</keyword>
<dbReference type="GO" id="GO:2001070">
    <property type="term" value="F:starch binding"/>
    <property type="evidence" value="ECO:0007669"/>
    <property type="project" value="InterPro"/>
</dbReference>
<evidence type="ECO:0000256" key="4">
    <source>
        <dbReference type="ARBA" id="ARBA00012560"/>
    </source>
</evidence>
<dbReference type="PANTHER" id="PTHR32518:SF3">
    <property type="entry name" value="4-ALPHA-GLUCANOTRANSFERASE"/>
    <property type="match status" value="1"/>
</dbReference>
<dbReference type="RefSeq" id="WP_245825730.1">
    <property type="nucleotide sequence ID" value="NZ_FUWH01000011.1"/>
</dbReference>
<dbReference type="STRING" id="413434.SAMN04488132_11173"/>
<keyword evidence="7" id="KW-0328">Glycosyltransferase</keyword>
<evidence type="ECO:0000256" key="6">
    <source>
        <dbReference type="ARBA" id="ARBA00022490"/>
    </source>
</evidence>
<dbReference type="GO" id="GO:0004134">
    <property type="term" value="F:4-alpha-glucanotransferase activity"/>
    <property type="evidence" value="ECO:0007669"/>
    <property type="project" value="UniProtKB-EC"/>
</dbReference>
<sequence length="916" mass="105181">MKKKEAVKKEQGKKSRVRKKIIFQLRFSTVFGEELFVTGNHPQLGNNNIAKALPLEYVNNEFWRATLLLDELVQPHEEIVYNYVLKNTAGLTSFDWGTDRRFSAAALTARETVFMDAWNHAGFTENVFYSAAFTDVLFSQRHTVTAPKDPRRTTHRFHVKAPLTGENETLCLLGSTPELGAWDTAQCVPMHINPRSSVYEAALDLSEAEFPVAYKYGVCTIDTHHFIRFEDGDNRLLSDAAAKGRQVIVNDCFARFPATGWRGAGVSLPVFSLRSEQGFGIGEFTDLKLLADWAATAGLNLIQILPVNDTTAFSDRRDSYPYAAISAFALHPAYMNLAKLAGPKHKALLGAAEPERKELNGYAAVDYEKVIALKIRLMRQIYEADGQAFIKQKAYRAFTAEHAHWLYPYAAFCYLRDLYGTPDHTSWPEYAAYDEKAVEALLKTHEKELGFYCFVQYHLHLQLSDTVAHVRSKQVVLKGDIAIGVYRYGADTWQYPALFNMDMQAGAPPDDFAVKGQNWGFPTYNWAAMRNDGFAWWKKRFGQMRHYFDAFRIDHILGFFRIWSIPMHAVEGIMGHFVPAIPVHINELNKANIGFSYHRYTRPFITDDIITAIFKADEAFVKETFLHRDEDGTWQLKPAFATQRQVEEWFAKKENQALNTEIRNGLYNLISNVIFLDAGDGSLHFRFAMEATSSFSHLEMRTQLFLRELYIDYFFRRQEDSWRREALQKLPELKRGTRMLVCGEDLGLVPACVPDVMRETGLLSLEIQRMPKDPGRRFFHPDDAPYLSVVTPSTHDMSTIRGWWEEELGRERQLFYELELGQWGDAPATCNTAISKAIILQHLYSPAMWSIFQLQDLMGMNEELRNPDVAAERINIPADPQHYWRYRMHLTLETLLRSDLFCKELRQCIEAGGRLH</sequence>
<dbReference type="InterPro" id="IPR013783">
    <property type="entry name" value="Ig-like_fold"/>
</dbReference>
<dbReference type="InterPro" id="IPR013784">
    <property type="entry name" value="Carb-bd-like_fold"/>
</dbReference>
<reference evidence="13 14" key="1">
    <citation type="submission" date="2017-02" db="EMBL/GenBank/DDBJ databases">
        <authorList>
            <person name="Peterson S.W."/>
        </authorList>
    </citation>
    <scope>NUCLEOTIDE SEQUENCE [LARGE SCALE GENOMIC DNA]</scope>
    <source>
        <strain evidence="13 14">DSM 22335</strain>
    </source>
</reference>
<dbReference type="SMART" id="SM01065">
    <property type="entry name" value="CBM_2"/>
    <property type="match status" value="2"/>
</dbReference>